<organism evidence="1 2">
    <name type="scientific">Ambispora gerdemannii</name>
    <dbReference type="NCBI Taxonomy" id="144530"/>
    <lineage>
        <taxon>Eukaryota</taxon>
        <taxon>Fungi</taxon>
        <taxon>Fungi incertae sedis</taxon>
        <taxon>Mucoromycota</taxon>
        <taxon>Glomeromycotina</taxon>
        <taxon>Glomeromycetes</taxon>
        <taxon>Archaeosporales</taxon>
        <taxon>Ambisporaceae</taxon>
        <taxon>Ambispora</taxon>
    </lineage>
</organism>
<reference evidence="1" key="1">
    <citation type="submission" date="2021-06" db="EMBL/GenBank/DDBJ databases">
        <authorList>
            <person name="Kallberg Y."/>
            <person name="Tangrot J."/>
            <person name="Rosling A."/>
        </authorList>
    </citation>
    <scope>NUCLEOTIDE SEQUENCE</scope>
    <source>
        <strain evidence="1">MT106</strain>
    </source>
</reference>
<protein>
    <submittedName>
        <fullName evidence="1">8308_t:CDS:1</fullName>
    </submittedName>
</protein>
<sequence length="122" mass="13823">AISENLHCTEHSCPLSSLKADQKVIYISQLSSHFNKRYEKELSSVFPSIYKELKYYKEKISTNAKQKITRHRGLGRESTSVPLHSVGSESTINYVPTSVHFQGDGFDSVINYEPTSALFYCV</sequence>
<keyword evidence="2" id="KW-1185">Reference proteome</keyword>
<evidence type="ECO:0000313" key="2">
    <source>
        <dbReference type="Proteomes" id="UP000789831"/>
    </source>
</evidence>
<gene>
    <name evidence="1" type="ORF">AGERDE_LOCUS13684</name>
</gene>
<proteinExistence type="predicted"/>
<dbReference type="Proteomes" id="UP000789831">
    <property type="component" value="Unassembled WGS sequence"/>
</dbReference>
<feature type="non-terminal residue" evidence="1">
    <location>
        <position position="122"/>
    </location>
</feature>
<feature type="non-terminal residue" evidence="1">
    <location>
        <position position="1"/>
    </location>
</feature>
<dbReference type="AlphaFoldDB" id="A0A9N9N6F5"/>
<name>A0A9N9N6F5_9GLOM</name>
<evidence type="ECO:0000313" key="1">
    <source>
        <dbReference type="EMBL" id="CAG8704805.1"/>
    </source>
</evidence>
<comment type="caution">
    <text evidence="1">The sequence shown here is derived from an EMBL/GenBank/DDBJ whole genome shotgun (WGS) entry which is preliminary data.</text>
</comment>
<dbReference type="EMBL" id="CAJVPL010019336">
    <property type="protein sequence ID" value="CAG8704805.1"/>
    <property type="molecule type" value="Genomic_DNA"/>
</dbReference>
<accession>A0A9N9N6F5</accession>